<dbReference type="InterPro" id="IPR007812">
    <property type="entry name" value="T2SS_protein-GspL"/>
</dbReference>
<evidence type="ECO:0000256" key="5">
    <source>
        <dbReference type="ARBA" id="ARBA00022519"/>
    </source>
</evidence>
<dbReference type="Gene3D" id="3.30.1360.100">
    <property type="entry name" value="General secretion pathway protein M, EpsM"/>
    <property type="match status" value="1"/>
</dbReference>
<evidence type="ECO:0000256" key="4">
    <source>
        <dbReference type="ARBA" id="ARBA00022475"/>
    </source>
</evidence>
<keyword evidence="4" id="KW-1003">Cell membrane</keyword>
<keyword evidence="3" id="KW-0813">Transport</keyword>
<organism evidence="12 13">
    <name type="scientific">Sulfitobacter sabulilitoris</name>
    <dbReference type="NCBI Taxonomy" id="2562655"/>
    <lineage>
        <taxon>Bacteria</taxon>
        <taxon>Pseudomonadati</taxon>
        <taxon>Pseudomonadota</taxon>
        <taxon>Alphaproteobacteria</taxon>
        <taxon>Rhodobacterales</taxon>
        <taxon>Roseobacteraceae</taxon>
        <taxon>Sulfitobacter</taxon>
    </lineage>
</organism>
<sequence length="402" mass="41340">MINQRVTSVFAADAAAERAVDTAGSRTLVAFPAGGASLSGTGIFADRIMAKLAEMQKTSHTQHAQDAAIVLPAETVRLLHVDLPVTGRRARIAALPFAVEDRISIPIERAHVALCQSTGTGAVLAAVVDRDAMARLGAPVVPVLPETLAIPAPLPDASGRPVWAVWRDGSKAVIRQSDGSGFGLRADMLEMAWSRAGQPAVISYGAALPKALGAQDRSAAPPPPEARDLAVDLRQGDFAPQGAGWARPLRAVAAMAVLGALAHLGLAVADLAALRDIARDVTQQTQAELSRRVPGVSLSAGAQAIGARLAPPTATGQGSGFLPLLARAADPLLIDAPPVTLRRLTWSAADGLLRMQVEASGLQDLQQIERLLGDAGLEVTSGVATASDGAARAELTLSGGQP</sequence>
<evidence type="ECO:0000256" key="6">
    <source>
        <dbReference type="ARBA" id="ARBA00022692"/>
    </source>
</evidence>
<reference evidence="12 13" key="1">
    <citation type="submission" date="2019-05" db="EMBL/GenBank/DDBJ databases">
        <title>Sulfitobacter sabulilitoris sp. nov., isolated from a marine sand.</title>
        <authorList>
            <person name="Yoon J.-H."/>
        </authorList>
    </citation>
    <scope>NUCLEOTIDE SEQUENCE [LARGE SCALE GENOMIC DNA]</scope>
    <source>
        <strain evidence="12 13">HSMS-29</strain>
    </source>
</reference>
<dbReference type="GO" id="GO:0015628">
    <property type="term" value="P:protein secretion by the type II secretion system"/>
    <property type="evidence" value="ECO:0007669"/>
    <property type="project" value="InterPro"/>
</dbReference>
<dbReference type="InterPro" id="IPR043129">
    <property type="entry name" value="ATPase_NBD"/>
</dbReference>
<dbReference type="RefSeq" id="WP_138662867.1">
    <property type="nucleotide sequence ID" value="NZ_VANS01000003.1"/>
</dbReference>
<evidence type="ECO:0000256" key="7">
    <source>
        <dbReference type="ARBA" id="ARBA00022927"/>
    </source>
</evidence>
<dbReference type="Proteomes" id="UP000309550">
    <property type="component" value="Unassembled WGS sequence"/>
</dbReference>
<evidence type="ECO:0000259" key="11">
    <source>
        <dbReference type="Pfam" id="PF12693"/>
    </source>
</evidence>
<dbReference type="Pfam" id="PF12693">
    <property type="entry name" value="GspL_C"/>
    <property type="match status" value="1"/>
</dbReference>
<evidence type="ECO:0000256" key="3">
    <source>
        <dbReference type="ARBA" id="ARBA00022448"/>
    </source>
</evidence>
<comment type="similarity">
    <text evidence="2">Belongs to the GSP L family.</text>
</comment>
<dbReference type="SUPFAM" id="SSF53067">
    <property type="entry name" value="Actin-like ATPase domain"/>
    <property type="match status" value="1"/>
</dbReference>
<keyword evidence="13" id="KW-1185">Reference proteome</keyword>
<accession>A0A5S3PIK0</accession>
<dbReference type="EMBL" id="VANS01000003">
    <property type="protein sequence ID" value="TMM51795.1"/>
    <property type="molecule type" value="Genomic_DNA"/>
</dbReference>
<proteinExistence type="inferred from homology"/>
<feature type="domain" description="GspL periplasmic" evidence="11">
    <location>
        <begin position="249"/>
        <end position="397"/>
    </location>
</feature>
<evidence type="ECO:0000256" key="2">
    <source>
        <dbReference type="ARBA" id="ARBA00005318"/>
    </source>
</evidence>
<dbReference type="GO" id="GO:0015627">
    <property type="term" value="C:type II protein secretion system complex"/>
    <property type="evidence" value="ECO:0007669"/>
    <property type="project" value="InterPro"/>
</dbReference>
<keyword evidence="7" id="KW-0653">Protein transport</keyword>
<dbReference type="OrthoDB" id="7432052at2"/>
<keyword evidence="9" id="KW-0472">Membrane</keyword>
<dbReference type="InterPro" id="IPR025691">
    <property type="entry name" value="GspL_pp_dom"/>
</dbReference>
<evidence type="ECO:0000256" key="8">
    <source>
        <dbReference type="ARBA" id="ARBA00022989"/>
    </source>
</evidence>
<protein>
    <recommendedName>
        <fullName evidence="14">GspL cytoplasmic actin-ATPase-like domain-containing protein</fullName>
    </recommendedName>
</protein>
<name>A0A5S3PIK0_9RHOB</name>
<gene>
    <name evidence="12" type="ORF">FDT80_13695</name>
</gene>
<comment type="subcellular location">
    <subcellularLocation>
        <location evidence="1">Cell inner membrane</location>
        <topology evidence="1">Single-pass membrane protein</topology>
    </subcellularLocation>
</comment>
<keyword evidence="6" id="KW-0812">Transmembrane</keyword>
<comment type="caution">
    <text evidence="12">The sequence shown here is derived from an EMBL/GenBank/DDBJ whole genome shotgun (WGS) entry which is preliminary data.</text>
</comment>
<dbReference type="Pfam" id="PF05134">
    <property type="entry name" value="T2SSL"/>
    <property type="match status" value="1"/>
</dbReference>
<keyword evidence="8" id="KW-1133">Transmembrane helix</keyword>
<evidence type="ECO:0000313" key="13">
    <source>
        <dbReference type="Proteomes" id="UP000309550"/>
    </source>
</evidence>
<evidence type="ECO:0000313" key="12">
    <source>
        <dbReference type="EMBL" id="TMM51795.1"/>
    </source>
</evidence>
<dbReference type="PIRSF" id="PIRSF015761">
    <property type="entry name" value="Protein_L"/>
    <property type="match status" value="1"/>
</dbReference>
<evidence type="ECO:0000256" key="9">
    <source>
        <dbReference type="ARBA" id="ARBA00023136"/>
    </source>
</evidence>
<feature type="domain" description="GspL cytoplasmic actin-ATPase-like" evidence="10">
    <location>
        <begin position="62"/>
        <end position="240"/>
    </location>
</feature>
<dbReference type="AlphaFoldDB" id="A0A5S3PIK0"/>
<evidence type="ECO:0008006" key="14">
    <source>
        <dbReference type="Google" id="ProtNLM"/>
    </source>
</evidence>
<dbReference type="NCBIfam" id="TIGR01709">
    <property type="entry name" value="typeII_sec_gspL"/>
    <property type="match status" value="1"/>
</dbReference>
<dbReference type="Gene3D" id="3.30.420.380">
    <property type="match status" value="1"/>
</dbReference>
<dbReference type="InterPro" id="IPR024230">
    <property type="entry name" value="GspL_cyto_dom"/>
</dbReference>
<keyword evidence="5" id="KW-0997">Cell inner membrane</keyword>
<dbReference type="GO" id="GO:0009276">
    <property type="term" value="C:Gram-negative-bacterium-type cell wall"/>
    <property type="evidence" value="ECO:0007669"/>
    <property type="project" value="InterPro"/>
</dbReference>
<evidence type="ECO:0000259" key="10">
    <source>
        <dbReference type="Pfam" id="PF05134"/>
    </source>
</evidence>
<evidence type="ECO:0000256" key="1">
    <source>
        <dbReference type="ARBA" id="ARBA00004377"/>
    </source>
</evidence>
<dbReference type="GO" id="GO:0005886">
    <property type="term" value="C:plasma membrane"/>
    <property type="evidence" value="ECO:0007669"/>
    <property type="project" value="UniProtKB-SubCell"/>
</dbReference>